<comment type="caution">
    <text evidence="1">The sequence shown here is derived from an EMBL/GenBank/DDBJ whole genome shotgun (WGS) entry which is preliminary data.</text>
</comment>
<name>A0ACC1U285_9AGAR</name>
<dbReference type="Proteomes" id="UP001163835">
    <property type="component" value="Unassembled WGS sequence"/>
</dbReference>
<evidence type="ECO:0000313" key="1">
    <source>
        <dbReference type="EMBL" id="KAJ3810948.1"/>
    </source>
</evidence>
<proteinExistence type="predicted"/>
<accession>A0ACC1U285</accession>
<protein>
    <submittedName>
        <fullName evidence="1">Uncharacterized protein</fullName>
    </submittedName>
</protein>
<reference evidence="1" key="1">
    <citation type="submission" date="2022-09" db="EMBL/GenBank/DDBJ databases">
        <title>A Global Phylogenomic Analysis of the Shiitake Genus Lentinula.</title>
        <authorList>
            <consortium name="DOE Joint Genome Institute"/>
            <person name="Sierra-Patev S."/>
            <person name="Min B."/>
            <person name="Naranjo-Ortiz M."/>
            <person name="Looney B."/>
            <person name="Konkel Z."/>
            <person name="Slot J.C."/>
            <person name="Sakamoto Y."/>
            <person name="Steenwyk J.L."/>
            <person name="Rokas A."/>
            <person name="Carro J."/>
            <person name="Camarero S."/>
            <person name="Ferreira P."/>
            <person name="Molpeceres G."/>
            <person name="Ruiz-Duenas F.J."/>
            <person name="Serrano A."/>
            <person name="Henrissat B."/>
            <person name="Drula E."/>
            <person name="Hughes K.W."/>
            <person name="Mata J.L."/>
            <person name="Ishikawa N.K."/>
            <person name="Vargas-Isla R."/>
            <person name="Ushijima S."/>
            <person name="Smith C.A."/>
            <person name="Ahrendt S."/>
            <person name="Andreopoulos W."/>
            <person name="He G."/>
            <person name="Labutti K."/>
            <person name="Lipzen A."/>
            <person name="Ng V."/>
            <person name="Riley R."/>
            <person name="Sandor L."/>
            <person name="Barry K."/>
            <person name="Martinez A.T."/>
            <person name="Xiao Y."/>
            <person name="Gibbons J.G."/>
            <person name="Terashima K."/>
            <person name="Grigoriev I.V."/>
            <person name="Hibbett D.S."/>
        </authorList>
    </citation>
    <scope>NUCLEOTIDE SEQUENCE</scope>
    <source>
        <strain evidence="1">TMI1499</strain>
    </source>
</reference>
<keyword evidence="2" id="KW-1185">Reference proteome</keyword>
<dbReference type="EMBL" id="MU795079">
    <property type="protein sequence ID" value="KAJ3810948.1"/>
    <property type="molecule type" value="Genomic_DNA"/>
</dbReference>
<sequence>MNSKNSSNFQEAVTPPWRLVSQNEPRSDSLLSREALLPDPNHVSPFLYPTSPPSRRRKPRHDSECTMEVQSSSAPARPIFGPLTMGWSFQMQLQDLDKQSDRNDHDRWSSSGKLGSKKPPARSARTSSARTLSRPLSHSPTYPSQIVGRSISCPQCESDKRRQVDNTCMYTQPAALAHTTLVESQILNSSKSNDRSPQDFPTAHRSRETPSRRTTSDSFSSSHQSSSSHPSSKLSIPNMLNPGSAYHVVSDYGTS</sequence>
<organism evidence="1 2">
    <name type="scientific">Lentinula aff. lateritia</name>
    <dbReference type="NCBI Taxonomy" id="2804960"/>
    <lineage>
        <taxon>Eukaryota</taxon>
        <taxon>Fungi</taxon>
        <taxon>Dikarya</taxon>
        <taxon>Basidiomycota</taxon>
        <taxon>Agaricomycotina</taxon>
        <taxon>Agaricomycetes</taxon>
        <taxon>Agaricomycetidae</taxon>
        <taxon>Agaricales</taxon>
        <taxon>Marasmiineae</taxon>
        <taxon>Omphalotaceae</taxon>
        <taxon>Lentinula</taxon>
    </lineage>
</organism>
<evidence type="ECO:0000313" key="2">
    <source>
        <dbReference type="Proteomes" id="UP001163835"/>
    </source>
</evidence>
<gene>
    <name evidence="1" type="ORF">F5876DRAFT_76274</name>
</gene>